<keyword evidence="6 10" id="KW-1133">Transmembrane helix</keyword>
<feature type="transmembrane region" description="Helical" evidence="10">
    <location>
        <begin position="395"/>
        <end position="419"/>
    </location>
</feature>
<evidence type="ECO:0000256" key="5">
    <source>
        <dbReference type="ARBA" id="ARBA00022692"/>
    </source>
</evidence>
<evidence type="ECO:0000256" key="9">
    <source>
        <dbReference type="ARBA" id="ARBA00049551"/>
    </source>
</evidence>
<dbReference type="GO" id="GO:0016020">
    <property type="term" value="C:membrane"/>
    <property type="evidence" value="ECO:0007669"/>
    <property type="project" value="UniProtKB-SubCell"/>
</dbReference>
<feature type="domain" description="NADH:quinone oxidoreductase/Mrp antiporter transmembrane" evidence="12">
    <location>
        <begin position="123"/>
        <end position="445"/>
    </location>
</feature>
<feature type="transmembrane region" description="Helical" evidence="10">
    <location>
        <begin position="60"/>
        <end position="84"/>
    </location>
</feature>
<keyword evidence="7 10" id="KW-0472">Membrane</keyword>
<dbReference type="InterPro" id="IPR001750">
    <property type="entry name" value="ND/Mrp_TM"/>
</dbReference>
<keyword evidence="5 10" id="KW-0812">Transmembrane</keyword>
<comment type="similarity">
    <text evidence="2">Belongs to the complex I subunit 2 family.</text>
</comment>
<evidence type="ECO:0000256" key="1">
    <source>
        <dbReference type="ARBA" id="ARBA00004141"/>
    </source>
</evidence>
<dbReference type="RefSeq" id="YP_004072419.1">
    <property type="nucleotide sequence ID" value="NC_014805.1"/>
</dbReference>
<evidence type="ECO:0000256" key="8">
    <source>
        <dbReference type="ARBA" id="ARBA00031028"/>
    </source>
</evidence>
<sequence>MITLTLLFTIVLTTFTNTNIESIKTTSRLLLTSLIYTIVLNLMDYNIIMGDQMYYIYNGLLMINSTNYIMTLLMLIVTIYYISIMANNITSIKYYDNLIYNNKLLIIIIAFNTLGLMLLTQINDLMLLFMIIETQSYSLYMMTSLFNKSINTLKAGLFYFMVGSIGSLLMLDSTMSMYDETGLTNIQYIMTLFYPNTFSGLEYNQLLGAPWLFIIIGIFIKTGLAPFFNYSIVIYTLAPTIITYYISLLPKLSLLTIMNMFMYFLNSPNYIEYVNYINILIVTSLFIGSIGGTNVIKIKTLLAYSSLLNMTYMIMTIINNYNNYYPMLTYFYYIAQYSMMHLLMFNIMLIMPVYTSINILPNSTNNSHANNIILSKYSPIEFISQFTNLINSKGIFLAISLTMALFSLIGIPPIIGFYGKTLITINTTNNSNMTFAMLIVIVSSMSMFYYSNMIKTIWFNTNSNTNNNIYSNNTNISNKVELLQLNNITYIMSMTTLMSMFSFMEYNNMTRGLYMMLYN</sequence>
<name>E7E835_OGAPD</name>
<feature type="transmembrane region" description="Helical" evidence="10">
    <location>
        <begin position="301"/>
        <end position="318"/>
    </location>
</feature>
<dbReference type="Proteomes" id="UP000008673">
    <property type="component" value="Mitochondrion"/>
</dbReference>
<geneLocation type="mitochondrion" evidence="13"/>
<protein>
    <recommendedName>
        <fullName evidence="4">NADH-ubiquinone oxidoreductase chain 2</fullName>
        <ecNumber evidence="3">7.1.1.2</ecNumber>
    </recommendedName>
    <alternativeName>
        <fullName evidence="8">NADH dehydrogenase subunit 2</fullName>
    </alternativeName>
</protein>
<feature type="signal peptide" evidence="11">
    <location>
        <begin position="1"/>
        <end position="18"/>
    </location>
</feature>
<evidence type="ECO:0000313" key="14">
    <source>
        <dbReference type="Proteomes" id="UP000008673"/>
    </source>
</evidence>
<feature type="transmembrane region" description="Helical" evidence="10">
    <location>
        <begin position="30"/>
        <end position="48"/>
    </location>
</feature>
<dbReference type="STRING" id="871575.E7E835"/>
<reference evidence="13 14" key="2">
    <citation type="journal article" date="2011" name="FEMS Yeast Res.">
        <title>Complete sequence and analysis of the mitochondrial genome of the methylotrophic yeast Hansenula polymorpha DL-1.</title>
        <authorList>
            <person name="Eldarov M.A."/>
            <person name="Mardanov A.V."/>
            <person name="Beletsky A.V."/>
            <person name="Ravin N.V."/>
            <person name="Skryabin K.G."/>
        </authorList>
    </citation>
    <scope>NUCLEOTIDE SEQUENCE [LARGE SCALE GENOMIC DNA]</scope>
    <source>
        <strain evidence="14">ATCC 26012 / BCRC 20466 / JCM 22074 / NRRL Y-7560 / DL-1</strain>
    </source>
</reference>
<evidence type="ECO:0000256" key="6">
    <source>
        <dbReference type="ARBA" id="ARBA00022989"/>
    </source>
</evidence>
<feature type="transmembrane region" description="Helical" evidence="10">
    <location>
        <begin position="488"/>
        <end position="506"/>
    </location>
</feature>
<dbReference type="GeneID" id="10042609"/>
<evidence type="ECO:0000256" key="7">
    <source>
        <dbReference type="ARBA" id="ARBA00023136"/>
    </source>
</evidence>
<dbReference type="EC" id="7.1.1.2" evidence="3"/>
<keyword evidence="11" id="KW-0732">Signal</keyword>
<dbReference type="PANTHER" id="PTHR22773">
    <property type="entry name" value="NADH DEHYDROGENASE"/>
    <property type="match status" value="1"/>
</dbReference>
<comment type="subcellular location">
    <subcellularLocation>
        <location evidence="1">Membrane</location>
        <topology evidence="1">Multi-pass membrane protein</topology>
    </subcellularLocation>
</comment>
<organism evidence="13 14">
    <name type="scientific">Ogataea parapolymorpha (strain ATCC 26012 / BCRC 20466 / JCM 22074 / NRRL Y-7560 / DL-1)</name>
    <name type="common">Yeast</name>
    <name type="synonym">Hansenula polymorpha</name>
    <dbReference type="NCBI Taxonomy" id="871575"/>
    <lineage>
        <taxon>Eukaryota</taxon>
        <taxon>Fungi</taxon>
        <taxon>Dikarya</taxon>
        <taxon>Ascomycota</taxon>
        <taxon>Saccharomycotina</taxon>
        <taxon>Pichiomycetes</taxon>
        <taxon>Pichiales</taxon>
        <taxon>Pichiaceae</taxon>
        <taxon>Ogataea</taxon>
    </lineage>
</organism>
<dbReference type="Pfam" id="PF00361">
    <property type="entry name" value="Proton_antipo_M"/>
    <property type="match status" value="1"/>
</dbReference>
<feature type="transmembrane region" description="Helical" evidence="10">
    <location>
        <begin position="431"/>
        <end position="450"/>
    </location>
</feature>
<dbReference type="EMBL" id="HQ616673">
    <property type="protein sequence ID" value="ADT63566.1"/>
    <property type="molecule type" value="Genomic_DNA"/>
</dbReference>
<evidence type="ECO:0000256" key="3">
    <source>
        <dbReference type="ARBA" id="ARBA00012944"/>
    </source>
</evidence>
<dbReference type="eggNOG" id="KOG4668">
    <property type="taxonomic scope" value="Eukaryota"/>
</dbReference>
<dbReference type="GO" id="GO:0008137">
    <property type="term" value="F:NADH dehydrogenase (ubiquinone) activity"/>
    <property type="evidence" value="ECO:0007669"/>
    <property type="project" value="UniProtKB-EC"/>
</dbReference>
<proteinExistence type="inferred from homology"/>
<dbReference type="AlphaFoldDB" id="E7E835"/>
<comment type="catalytic activity">
    <reaction evidence="9">
        <text>a ubiquinone + NADH + 5 H(+)(in) = a ubiquinol + NAD(+) + 4 H(+)(out)</text>
        <dbReference type="Rhea" id="RHEA:29091"/>
        <dbReference type="Rhea" id="RHEA-COMP:9565"/>
        <dbReference type="Rhea" id="RHEA-COMP:9566"/>
        <dbReference type="ChEBI" id="CHEBI:15378"/>
        <dbReference type="ChEBI" id="CHEBI:16389"/>
        <dbReference type="ChEBI" id="CHEBI:17976"/>
        <dbReference type="ChEBI" id="CHEBI:57540"/>
        <dbReference type="ChEBI" id="CHEBI:57945"/>
        <dbReference type="EC" id="7.1.1.2"/>
    </reaction>
</comment>
<evidence type="ECO:0000256" key="4">
    <source>
        <dbReference type="ARBA" id="ARBA00021008"/>
    </source>
</evidence>
<keyword evidence="13" id="KW-0496">Mitochondrion</keyword>
<feature type="transmembrane region" description="Helical" evidence="10">
    <location>
        <begin position="276"/>
        <end position="296"/>
    </location>
</feature>
<reference key="1">
    <citation type="submission" date="2010-11" db="EMBL/GenBank/DDBJ databases">
        <title>Complete sequence and analysis of the mitochondrial genome of the methilotrophic yeast Hansenula (Ogatea) Polymorpha.</title>
        <authorList>
            <person name="El'darov M.A."/>
            <person name="Mardanov A.V."/>
            <person name="Beletsky A.V."/>
            <person name="Ravin N.V."/>
            <person name="Skryabin K.G."/>
        </authorList>
    </citation>
    <scope>NUCLEOTIDE SEQUENCE</scope>
    <source>
        <strain>DL-1</strain>
    </source>
</reference>
<accession>E7E835</accession>
<evidence type="ECO:0000256" key="10">
    <source>
        <dbReference type="SAM" id="Phobius"/>
    </source>
</evidence>
<evidence type="ECO:0000313" key="13">
    <source>
        <dbReference type="EMBL" id="ADT63566.1"/>
    </source>
</evidence>
<keyword evidence="14" id="KW-1185">Reference proteome</keyword>
<feature type="transmembrane region" description="Helical" evidence="10">
    <location>
        <begin position="153"/>
        <end position="171"/>
    </location>
</feature>
<feature type="transmembrane region" description="Helical" evidence="10">
    <location>
        <begin position="104"/>
        <end position="132"/>
    </location>
</feature>
<feature type="transmembrane region" description="Helical" evidence="10">
    <location>
        <begin position="330"/>
        <end position="354"/>
    </location>
</feature>
<gene>
    <name evidence="13" type="primary">nad2</name>
    <name evidence="13" type="ORF">HPOM_11</name>
</gene>
<evidence type="ECO:0000256" key="2">
    <source>
        <dbReference type="ARBA" id="ARBA00007012"/>
    </source>
</evidence>
<evidence type="ECO:0000256" key="11">
    <source>
        <dbReference type="SAM" id="SignalP"/>
    </source>
</evidence>
<evidence type="ECO:0000259" key="12">
    <source>
        <dbReference type="Pfam" id="PF00361"/>
    </source>
</evidence>
<feature type="chain" id="PRO_5003217177" description="NADH-ubiquinone oxidoreductase chain 2" evidence="11">
    <location>
        <begin position="19"/>
        <end position="519"/>
    </location>
</feature>